<protein>
    <submittedName>
        <fullName evidence="2">Chromosome (Plasmid) partitioning protein ParA</fullName>
    </submittedName>
</protein>
<dbReference type="Gene3D" id="3.40.50.300">
    <property type="entry name" value="P-loop containing nucleotide triphosphate hydrolases"/>
    <property type="match status" value="1"/>
</dbReference>
<feature type="domain" description="AAA" evidence="1">
    <location>
        <begin position="9"/>
        <end position="67"/>
    </location>
</feature>
<dbReference type="InterPro" id="IPR027417">
    <property type="entry name" value="P-loop_NTPase"/>
</dbReference>
<dbReference type="EMBL" id="CADCTM010000579">
    <property type="protein sequence ID" value="CAA9279425.1"/>
    <property type="molecule type" value="Genomic_DNA"/>
</dbReference>
<sequence length="71" mass="7537">MKDSFKRASVITVSCLSGGSGKTTTALNLATVLSEKGKTLAVDFDPQGNLSQWMGWRDLSDSATMAETILP</sequence>
<dbReference type="CDD" id="cd02042">
    <property type="entry name" value="ParAB_family"/>
    <property type="match status" value="1"/>
</dbReference>
<dbReference type="PANTHER" id="PTHR13696">
    <property type="entry name" value="P-LOOP CONTAINING NUCLEOSIDE TRIPHOSPHATE HYDROLASE"/>
    <property type="match status" value="1"/>
</dbReference>
<proteinExistence type="predicted"/>
<feature type="non-terminal residue" evidence="2">
    <location>
        <position position="71"/>
    </location>
</feature>
<dbReference type="PANTHER" id="PTHR13696:SF99">
    <property type="entry name" value="COBYRINIC ACID AC-DIAMIDE SYNTHASE"/>
    <property type="match status" value="1"/>
</dbReference>
<gene>
    <name evidence="2" type="ORF">AVDCRST_MAG92-3413</name>
</gene>
<dbReference type="InterPro" id="IPR025669">
    <property type="entry name" value="AAA_dom"/>
</dbReference>
<dbReference type="InterPro" id="IPR050678">
    <property type="entry name" value="DNA_Partitioning_ATPase"/>
</dbReference>
<evidence type="ECO:0000313" key="2">
    <source>
        <dbReference type="EMBL" id="CAA9279425.1"/>
    </source>
</evidence>
<evidence type="ECO:0000259" key="1">
    <source>
        <dbReference type="Pfam" id="PF13614"/>
    </source>
</evidence>
<accession>A0A6J4JIT5</accession>
<organism evidence="2">
    <name type="scientific">uncultured Coleofasciculus sp</name>
    <dbReference type="NCBI Taxonomy" id="1267456"/>
    <lineage>
        <taxon>Bacteria</taxon>
        <taxon>Bacillati</taxon>
        <taxon>Cyanobacteriota</taxon>
        <taxon>Cyanophyceae</taxon>
        <taxon>Coleofasciculales</taxon>
        <taxon>Coleofasciculaceae</taxon>
        <taxon>Coleofasciculus</taxon>
        <taxon>environmental samples</taxon>
    </lineage>
</organism>
<dbReference type="AlphaFoldDB" id="A0A6J4JIT5"/>
<name>A0A6J4JIT5_9CYAN</name>
<dbReference type="Pfam" id="PF13614">
    <property type="entry name" value="AAA_31"/>
    <property type="match status" value="1"/>
</dbReference>
<reference evidence="2" key="1">
    <citation type="submission" date="2020-02" db="EMBL/GenBank/DDBJ databases">
        <authorList>
            <person name="Meier V. D."/>
        </authorList>
    </citation>
    <scope>NUCLEOTIDE SEQUENCE</scope>
    <source>
        <strain evidence="2">AVDCRST_MAG92</strain>
    </source>
</reference>
<dbReference type="SUPFAM" id="SSF52540">
    <property type="entry name" value="P-loop containing nucleoside triphosphate hydrolases"/>
    <property type="match status" value="1"/>
</dbReference>